<accession>A0A5B7JY60</accession>
<feature type="compositionally biased region" description="Basic residues" evidence="1">
    <location>
        <begin position="57"/>
        <end position="66"/>
    </location>
</feature>
<comment type="caution">
    <text evidence="2">The sequence shown here is derived from an EMBL/GenBank/DDBJ whole genome shotgun (WGS) entry which is preliminary data.</text>
</comment>
<feature type="region of interest" description="Disordered" evidence="1">
    <location>
        <begin position="1"/>
        <end position="66"/>
    </location>
</feature>
<organism evidence="2 3">
    <name type="scientific">Portunus trituberculatus</name>
    <name type="common">Swimming crab</name>
    <name type="synonym">Neptunus trituberculatus</name>
    <dbReference type="NCBI Taxonomy" id="210409"/>
    <lineage>
        <taxon>Eukaryota</taxon>
        <taxon>Metazoa</taxon>
        <taxon>Ecdysozoa</taxon>
        <taxon>Arthropoda</taxon>
        <taxon>Crustacea</taxon>
        <taxon>Multicrustacea</taxon>
        <taxon>Malacostraca</taxon>
        <taxon>Eumalacostraca</taxon>
        <taxon>Eucarida</taxon>
        <taxon>Decapoda</taxon>
        <taxon>Pleocyemata</taxon>
        <taxon>Brachyura</taxon>
        <taxon>Eubrachyura</taxon>
        <taxon>Portunoidea</taxon>
        <taxon>Portunidae</taxon>
        <taxon>Portuninae</taxon>
        <taxon>Portunus</taxon>
    </lineage>
</organism>
<feature type="compositionally biased region" description="Polar residues" evidence="1">
    <location>
        <begin position="38"/>
        <end position="49"/>
    </location>
</feature>
<dbReference type="Proteomes" id="UP000324222">
    <property type="component" value="Unassembled WGS sequence"/>
</dbReference>
<proteinExistence type="predicted"/>
<feature type="compositionally biased region" description="Low complexity" evidence="1">
    <location>
        <begin position="1"/>
        <end position="37"/>
    </location>
</feature>
<keyword evidence="3" id="KW-1185">Reference proteome</keyword>
<name>A0A5B7JY60_PORTR</name>
<gene>
    <name evidence="2" type="ORF">E2C01_094794</name>
</gene>
<dbReference type="EMBL" id="VSRR010118133">
    <property type="protein sequence ID" value="MPC99383.1"/>
    <property type="molecule type" value="Genomic_DNA"/>
</dbReference>
<dbReference type="AlphaFoldDB" id="A0A5B7JY60"/>
<protein>
    <submittedName>
        <fullName evidence="2">Uncharacterized protein</fullName>
    </submittedName>
</protein>
<evidence type="ECO:0000313" key="3">
    <source>
        <dbReference type="Proteomes" id="UP000324222"/>
    </source>
</evidence>
<reference evidence="2 3" key="1">
    <citation type="submission" date="2019-05" db="EMBL/GenBank/DDBJ databases">
        <title>Another draft genome of Portunus trituberculatus and its Hox gene families provides insights of decapod evolution.</title>
        <authorList>
            <person name="Jeong J.-H."/>
            <person name="Song I."/>
            <person name="Kim S."/>
            <person name="Choi T."/>
            <person name="Kim D."/>
            <person name="Ryu S."/>
            <person name="Kim W."/>
        </authorList>
    </citation>
    <scope>NUCLEOTIDE SEQUENCE [LARGE SCALE GENOMIC DNA]</scope>
    <source>
        <tissue evidence="2">Muscle</tissue>
    </source>
</reference>
<evidence type="ECO:0000313" key="2">
    <source>
        <dbReference type="EMBL" id="MPC99383.1"/>
    </source>
</evidence>
<evidence type="ECO:0000256" key="1">
    <source>
        <dbReference type="SAM" id="MobiDB-lite"/>
    </source>
</evidence>
<sequence>MSYHTSSTTPRPSQTRPAVAQASHTSPSAPSLPPSSADIQDTLPSSEVQQKTDVKSFHRTAQKLHHEKVLNQGGVKYKLREKQVYKNKGKGKNIIKVRRQDQSVYYYDYYG</sequence>